<accession>A0AA39M5K3</accession>
<reference evidence="1" key="1">
    <citation type="submission" date="2023-06" db="EMBL/GenBank/DDBJ databases">
        <authorList>
            <consortium name="Lawrence Berkeley National Laboratory"/>
            <person name="Ahrendt S."/>
            <person name="Sahu N."/>
            <person name="Indic B."/>
            <person name="Wong-Bajracharya J."/>
            <person name="Merenyi Z."/>
            <person name="Ke H.-M."/>
            <person name="Monk M."/>
            <person name="Kocsube S."/>
            <person name="Drula E."/>
            <person name="Lipzen A."/>
            <person name="Balint B."/>
            <person name="Henrissat B."/>
            <person name="Andreopoulos B."/>
            <person name="Martin F.M."/>
            <person name="Harder C.B."/>
            <person name="Rigling D."/>
            <person name="Ford K.L."/>
            <person name="Foster G.D."/>
            <person name="Pangilinan J."/>
            <person name="Papanicolaou A."/>
            <person name="Barry K."/>
            <person name="LaButti K."/>
            <person name="Viragh M."/>
            <person name="Koriabine M."/>
            <person name="Yan M."/>
            <person name="Riley R."/>
            <person name="Champramary S."/>
            <person name="Plett K.L."/>
            <person name="Tsai I.J."/>
            <person name="Slot J."/>
            <person name="Sipos G."/>
            <person name="Plett J."/>
            <person name="Nagy L.G."/>
            <person name="Grigoriev I.V."/>
        </authorList>
    </citation>
    <scope>NUCLEOTIDE SEQUENCE</scope>
    <source>
        <strain evidence="1">FPL87.14</strain>
    </source>
</reference>
<sequence>MLYAQSHRFASIFLLGFHASVHISISFDFPNLRHLTITLPASLPLINLLTTIRFVDTLRAHTQSVTGQPITAFQLAMAPIVSLTDSLTLSLSIIQALFQTEQLIIFSLWKCAEQFVVSPVHLRLECSTVLSKGRY</sequence>
<keyword evidence="2" id="KW-1185">Reference proteome</keyword>
<dbReference type="EMBL" id="JAUEPT010000297">
    <property type="protein sequence ID" value="KAK0421787.1"/>
    <property type="molecule type" value="Genomic_DNA"/>
</dbReference>
<gene>
    <name evidence="1" type="ORF">EV421DRAFT_643983</name>
</gene>
<name>A0AA39M5K3_9AGAR</name>
<evidence type="ECO:0000313" key="1">
    <source>
        <dbReference type="EMBL" id="KAK0421787.1"/>
    </source>
</evidence>
<dbReference type="Proteomes" id="UP001175226">
    <property type="component" value="Unassembled WGS sequence"/>
</dbReference>
<dbReference type="AlphaFoldDB" id="A0AA39M5K3"/>
<organism evidence="1 2">
    <name type="scientific">Armillaria borealis</name>
    <dbReference type="NCBI Taxonomy" id="47425"/>
    <lineage>
        <taxon>Eukaryota</taxon>
        <taxon>Fungi</taxon>
        <taxon>Dikarya</taxon>
        <taxon>Basidiomycota</taxon>
        <taxon>Agaricomycotina</taxon>
        <taxon>Agaricomycetes</taxon>
        <taxon>Agaricomycetidae</taxon>
        <taxon>Agaricales</taxon>
        <taxon>Marasmiineae</taxon>
        <taxon>Physalacriaceae</taxon>
        <taxon>Armillaria</taxon>
    </lineage>
</organism>
<comment type="caution">
    <text evidence="1">The sequence shown here is derived from an EMBL/GenBank/DDBJ whole genome shotgun (WGS) entry which is preliminary data.</text>
</comment>
<proteinExistence type="predicted"/>
<evidence type="ECO:0000313" key="2">
    <source>
        <dbReference type="Proteomes" id="UP001175226"/>
    </source>
</evidence>
<protein>
    <submittedName>
        <fullName evidence="1">Uncharacterized protein</fullName>
    </submittedName>
</protein>